<dbReference type="GeneID" id="64975503"/>
<dbReference type="EMBL" id="AP024447">
    <property type="protein sequence ID" value="BCS25498.1"/>
    <property type="molecule type" value="Genomic_DNA"/>
</dbReference>
<protein>
    <submittedName>
        <fullName evidence="1">Uncharacterized protein</fullName>
    </submittedName>
</protein>
<organism evidence="1 2">
    <name type="scientific">Aspergillus puulaauensis</name>
    <dbReference type="NCBI Taxonomy" id="1220207"/>
    <lineage>
        <taxon>Eukaryota</taxon>
        <taxon>Fungi</taxon>
        <taxon>Dikarya</taxon>
        <taxon>Ascomycota</taxon>
        <taxon>Pezizomycotina</taxon>
        <taxon>Eurotiomycetes</taxon>
        <taxon>Eurotiomycetidae</taxon>
        <taxon>Eurotiales</taxon>
        <taxon>Aspergillaceae</taxon>
        <taxon>Aspergillus</taxon>
    </lineage>
</organism>
<dbReference type="RefSeq" id="XP_041557692.1">
    <property type="nucleotide sequence ID" value="XM_041705181.1"/>
</dbReference>
<dbReference type="Proteomes" id="UP000654913">
    <property type="component" value="Chromosome 5"/>
</dbReference>
<sequence>MAPHEPIPGAFIVAAVAEIFFRERVPYIFSGWMLMSLIGRRYAFPMPDFVIPDKLIDKAIAILSHRGYSPCPNPTCLEFTGNRQRNCKHFWNQFHPVGKAHFHLEGDVLLTILPKSEIFPWIPDYTPGPPTIDDPHLTVTSDMRLAPATDFGATGPWTELFPIQMPNPNTFREAILYLMALHEPGPSPSTPKLRFKFYPWLHMKEALMPSPDLRLDDDPPILSLGRPAKLSEIHAPEREYERTVLQPKYRPVWEYLSGHRPPNHHPHLPLLRLREKMIETGELPHDLPKYDLKAYKPLQQVTYYRLDQVPTRKP</sequence>
<keyword evidence="2" id="KW-1185">Reference proteome</keyword>
<dbReference type="KEGG" id="apuu:APUU_50209S"/>
<proteinExistence type="predicted"/>
<dbReference type="OrthoDB" id="4499271at2759"/>
<name>A0A7R7XRE0_9EURO</name>
<evidence type="ECO:0000313" key="2">
    <source>
        <dbReference type="Proteomes" id="UP000654913"/>
    </source>
</evidence>
<reference evidence="1" key="1">
    <citation type="submission" date="2021-01" db="EMBL/GenBank/DDBJ databases">
        <authorList>
            <consortium name="Aspergillus puulaauensis MK2 genome sequencing consortium"/>
            <person name="Kazuki M."/>
            <person name="Futagami T."/>
        </authorList>
    </citation>
    <scope>NUCLEOTIDE SEQUENCE</scope>
    <source>
        <strain evidence="1">MK2</strain>
    </source>
</reference>
<dbReference type="AlphaFoldDB" id="A0A7R7XRE0"/>
<evidence type="ECO:0000313" key="1">
    <source>
        <dbReference type="EMBL" id="BCS25498.1"/>
    </source>
</evidence>
<gene>
    <name evidence="1" type="ORF">APUU_50209S</name>
</gene>
<reference evidence="1" key="2">
    <citation type="submission" date="2021-02" db="EMBL/GenBank/DDBJ databases">
        <title>Aspergillus puulaauensis MK2 genome sequence.</title>
        <authorList>
            <person name="Futagami T."/>
            <person name="Mori K."/>
            <person name="Kadooka C."/>
            <person name="Tanaka T."/>
        </authorList>
    </citation>
    <scope>NUCLEOTIDE SEQUENCE</scope>
    <source>
        <strain evidence="1">MK2</strain>
    </source>
</reference>
<accession>A0A7R7XRE0</accession>